<organism evidence="9 11">
    <name type="scientific">Burkholderia latens</name>
    <dbReference type="NCBI Taxonomy" id="488446"/>
    <lineage>
        <taxon>Bacteria</taxon>
        <taxon>Pseudomonadati</taxon>
        <taxon>Pseudomonadota</taxon>
        <taxon>Betaproteobacteria</taxon>
        <taxon>Burkholderiales</taxon>
        <taxon>Burkholderiaceae</taxon>
        <taxon>Burkholderia</taxon>
        <taxon>Burkholderia cepacia complex</taxon>
    </lineage>
</organism>
<evidence type="ECO:0000313" key="9">
    <source>
        <dbReference type="EMBL" id="KAB0644985.1"/>
    </source>
</evidence>
<dbReference type="GO" id="GO:0015074">
    <property type="term" value="P:DNA integration"/>
    <property type="evidence" value="ECO:0007669"/>
    <property type="project" value="UniProtKB-KW"/>
</dbReference>
<dbReference type="PROSITE" id="PS51736">
    <property type="entry name" value="RECOMBINASES_3"/>
    <property type="match status" value="1"/>
</dbReference>
<feature type="active site" description="O-(5'-phospho-DNA)-serine intermediate" evidence="6 7">
    <location>
        <position position="14"/>
    </location>
</feature>
<evidence type="ECO:0000256" key="7">
    <source>
        <dbReference type="PROSITE-ProRule" id="PRU10137"/>
    </source>
</evidence>
<dbReference type="PANTHER" id="PTHR30461:SF2">
    <property type="entry name" value="SERINE RECOMBINASE PINE-RELATED"/>
    <property type="match status" value="1"/>
</dbReference>
<keyword evidence="5" id="KW-0233">DNA recombination</keyword>
<dbReference type="Gene3D" id="3.40.50.1390">
    <property type="entry name" value="Resolvase, N-terminal catalytic domain"/>
    <property type="match status" value="1"/>
</dbReference>
<reference evidence="9 11" key="1">
    <citation type="submission" date="2019-09" db="EMBL/GenBank/DDBJ databases">
        <title>Draft genome sequences of 48 bacterial type strains from the CCUG.</title>
        <authorList>
            <person name="Tunovic T."/>
            <person name="Pineiro-Iglesias B."/>
            <person name="Unosson C."/>
            <person name="Inganas E."/>
            <person name="Ohlen M."/>
            <person name="Cardew S."/>
            <person name="Jensie-Markopoulos S."/>
            <person name="Salva-Serra F."/>
            <person name="Jaen-Luchoro D."/>
            <person name="Karlsson R."/>
            <person name="Svensson-Stadler L."/>
            <person name="Chun J."/>
            <person name="Moore E."/>
        </authorList>
    </citation>
    <scope>NUCLEOTIDE SEQUENCE [LARGE SCALE GENOMIC DNA]</scope>
    <source>
        <strain evidence="9 11">CCUG 54555</strain>
    </source>
</reference>
<dbReference type="InterPro" id="IPR009057">
    <property type="entry name" value="Homeodomain-like_sf"/>
</dbReference>
<dbReference type="OrthoDB" id="8585334at2"/>
<evidence type="ECO:0000259" key="8">
    <source>
        <dbReference type="PROSITE" id="PS51736"/>
    </source>
</evidence>
<evidence type="ECO:0000313" key="10">
    <source>
        <dbReference type="EMBL" id="VWB16611.1"/>
    </source>
</evidence>
<dbReference type="GO" id="GO:0003677">
    <property type="term" value="F:DNA binding"/>
    <property type="evidence" value="ECO:0007669"/>
    <property type="project" value="UniProtKB-KW"/>
</dbReference>
<dbReference type="Gene3D" id="1.10.10.60">
    <property type="entry name" value="Homeodomain-like"/>
    <property type="match status" value="1"/>
</dbReference>
<dbReference type="RefSeq" id="WP_151062503.1">
    <property type="nucleotide sequence ID" value="NZ_CABVPL010000003.1"/>
</dbReference>
<dbReference type="AlphaFoldDB" id="A0A6H9TB13"/>
<accession>A0A6H9TB13</accession>
<dbReference type="GeneID" id="99787884"/>
<keyword evidence="2" id="KW-0229">DNA integration</keyword>
<dbReference type="InterPro" id="IPR006119">
    <property type="entry name" value="Resolv_N"/>
</dbReference>
<comment type="similarity">
    <text evidence="1">Belongs to the site-specific recombinase resolvase family.</text>
</comment>
<dbReference type="PANTHER" id="PTHR30461">
    <property type="entry name" value="DNA-INVERTASE FROM LAMBDOID PROPHAGE"/>
    <property type="match status" value="1"/>
</dbReference>
<dbReference type="Proteomes" id="UP000494222">
    <property type="component" value="Unassembled WGS sequence"/>
</dbReference>
<dbReference type="EMBL" id="VZOJ01000001">
    <property type="protein sequence ID" value="KAB0644985.1"/>
    <property type="molecule type" value="Genomic_DNA"/>
</dbReference>
<evidence type="ECO:0000256" key="6">
    <source>
        <dbReference type="PIRSR" id="PIRSR606118-50"/>
    </source>
</evidence>
<feature type="domain" description="Resolvase/invertase-type recombinase catalytic" evidence="8">
    <location>
        <begin position="6"/>
        <end position="140"/>
    </location>
</feature>
<dbReference type="InterPro" id="IPR006118">
    <property type="entry name" value="Recombinase_CS"/>
</dbReference>
<dbReference type="GO" id="GO:0000150">
    <property type="term" value="F:DNA strand exchange activity"/>
    <property type="evidence" value="ECO:0007669"/>
    <property type="project" value="UniProtKB-KW"/>
</dbReference>
<dbReference type="SMART" id="SM00857">
    <property type="entry name" value="Resolvase"/>
    <property type="match status" value="1"/>
</dbReference>
<dbReference type="InterPro" id="IPR050639">
    <property type="entry name" value="SSR_resolvase"/>
</dbReference>
<dbReference type="Pfam" id="PF00239">
    <property type="entry name" value="Resolvase"/>
    <property type="match status" value="1"/>
</dbReference>
<dbReference type="CDD" id="cd03768">
    <property type="entry name" value="SR_ResInv"/>
    <property type="match status" value="1"/>
</dbReference>
<dbReference type="SUPFAM" id="SSF46689">
    <property type="entry name" value="Homeodomain-like"/>
    <property type="match status" value="1"/>
</dbReference>
<evidence type="ECO:0000313" key="12">
    <source>
        <dbReference type="Proteomes" id="UP000494222"/>
    </source>
</evidence>
<evidence type="ECO:0000256" key="5">
    <source>
        <dbReference type="ARBA" id="ARBA00023172"/>
    </source>
</evidence>
<evidence type="ECO:0000256" key="1">
    <source>
        <dbReference type="ARBA" id="ARBA00009913"/>
    </source>
</evidence>
<dbReference type="Proteomes" id="UP000430232">
    <property type="component" value="Unassembled WGS sequence"/>
</dbReference>
<evidence type="ECO:0000256" key="4">
    <source>
        <dbReference type="ARBA" id="ARBA00023125"/>
    </source>
</evidence>
<dbReference type="EMBL" id="CABVPL010000003">
    <property type="protein sequence ID" value="VWB16611.1"/>
    <property type="molecule type" value="Genomic_DNA"/>
</dbReference>
<dbReference type="CDD" id="cd00569">
    <property type="entry name" value="HTH_Hin_like"/>
    <property type="match status" value="1"/>
</dbReference>
<protein>
    <submittedName>
        <fullName evidence="9 10">Recombinase</fullName>
    </submittedName>
</protein>
<dbReference type="SUPFAM" id="SSF53041">
    <property type="entry name" value="Resolvase-like"/>
    <property type="match status" value="1"/>
</dbReference>
<dbReference type="InterPro" id="IPR036162">
    <property type="entry name" value="Resolvase-like_N_sf"/>
</dbReference>
<keyword evidence="3" id="KW-0230">DNA invertase</keyword>
<keyword evidence="11" id="KW-1185">Reference proteome</keyword>
<sequence length="199" mass="22122">MQAVGRKIGYARVSTDEQHLDMQMKALNAFGCDVTHFDKGISGARFDRPGLQAALEQLAEGDTLVVWKLDRLGRSLGHLANIMGQLDKRKIRVVSLTEYIDTRSSSGRFTFHMLAALAEFERGLISERTRAGMAAARDRGSRIGRPKVLSAAQRAEAGQLLESYSPSQVAKRFNVHRTTLMRHIKVQQTESEQEADHGS</sequence>
<gene>
    <name evidence="10" type="ORF">BLA24064_00610</name>
    <name evidence="9" type="ORF">F7R21_00515</name>
</gene>
<dbReference type="PROSITE" id="PS00398">
    <property type="entry name" value="RECOMBINASES_2"/>
    <property type="match status" value="1"/>
</dbReference>
<evidence type="ECO:0000313" key="11">
    <source>
        <dbReference type="Proteomes" id="UP000430232"/>
    </source>
</evidence>
<dbReference type="FunFam" id="3.40.50.1390:FF:000001">
    <property type="entry name" value="DNA recombinase"/>
    <property type="match status" value="1"/>
</dbReference>
<keyword evidence="4" id="KW-0238">DNA-binding</keyword>
<evidence type="ECO:0000256" key="2">
    <source>
        <dbReference type="ARBA" id="ARBA00022908"/>
    </source>
</evidence>
<dbReference type="PROSITE" id="PS00397">
    <property type="entry name" value="RECOMBINASES_1"/>
    <property type="match status" value="1"/>
</dbReference>
<evidence type="ECO:0000256" key="3">
    <source>
        <dbReference type="ARBA" id="ARBA00023100"/>
    </source>
</evidence>
<reference evidence="10 12" key="2">
    <citation type="submission" date="2019-09" db="EMBL/GenBank/DDBJ databases">
        <authorList>
            <person name="Depoorter E."/>
        </authorList>
    </citation>
    <scope>NUCLEOTIDE SEQUENCE [LARGE SCALE GENOMIC DNA]</scope>
    <source>
        <strain evidence="10">LMG 24064</strain>
    </source>
</reference>
<name>A0A6H9TB13_9BURK</name>
<proteinExistence type="inferred from homology"/>